<feature type="compositionally biased region" description="Acidic residues" evidence="2">
    <location>
        <begin position="181"/>
        <end position="197"/>
    </location>
</feature>
<comment type="caution">
    <text evidence="3">The sequence shown here is derived from an EMBL/GenBank/DDBJ whole genome shotgun (WGS) entry which is preliminary data.</text>
</comment>
<dbReference type="EMBL" id="JBBJBU010000001">
    <property type="protein sequence ID" value="KAK7208141.1"/>
    <property type="molecule type" value="Genomic_DNA"/>
</dbReference>
<name>A0ABR1FE90_9ASCO</name>
<feature type="region of interest" description="Disordered" evidence="2">
    <location>
        <begin position="66"/>
        <end position="95"/>
    </location>
</feature>
<feature type="compositionally biased region" description="Polar residues" evidence="2">
    <location>
        <begin position="1"/>
        <end position="14"/>
    </location>
</feature>
<feature type="compositionally biased region" description="Low complexity" evidence="2">
    <location>
        <begin position="343"/>
        <end position="356"/>
    </location>
</feature>
<feature type="region of interest" description="Disordered" evidence="2">
    <location>
        <begin position="1"/>
        <end position="20"/>
    </location>
</feature>
<evidence type="ECO:0000313" key="4">
    <source>
        <dbReference type="Proteomes" id="UP001498771"/>
    </source>
</evidence>
<feature type="compositionally biased region" description="Low complexity" evidence="2">
    <location>
        <begin position="144"/>
        <end position="156"/>
    </location>
</feature>
<sequence length="420" mass="47849">MMSAAQTNHVSPINAQGEHHQHPLALYDRQDFSAGPDQNRQQKLHQQQHLVLDQQQHLEDIFPSSSVQLYGYGPPRQQHQHQHQHHQHQQQLHLQQSSLNQRYYPNYLLQNPSILAPDPAFSHQSTTNPLALGPFPLSRNDRYSSASDSISDISLSHPADPHPAPFSQPPAAESKPHTADLDDNINDDEDDDDDANDDSTGGGAHAEDVKRRTRVTAEQRLRIVQLCNEHQAQFVNYERFFQEMRKLFRAKTGLNVKAMRKSMAYWSSQHEERRAHILPDTPLTEYDKEMDRWCRFIDSVRAKKREKKASADAMRIERLRSRLGGHQVRPLSTLTLAHDAAAEGSSSTKENNENSNPDAGKKQAQQFDPLGIVIVQLDQVSKTVVELQRKYESLETQFNGLVDQVTRATSLLNELCEKLL</sequence>
<dbReference type="Proteomes" id="UP001498771">
    <property type="component" value="Unassembled WGS sequence"/>
</dbReference>
<dbReference type="GeneID" id="90039923"/>
<keyword evidence="1" id="KW-0175">Coiled coil</keyword>
<feature type="compositionally biased region" description="Basic residues" evidence="2">
    <location>
        <begin position="78"/>
        <end position="88"/>
    </location>
</feature>
<proteinExistence type="predicted"/>
<evidence type="ECO:0000313" key="3">
    <source>
        <dbReference type="EMBL" id="KAK7208141.1"/>
    </source>
</evidence>
<feature type="coiled-coil region" evidence="1">
    <location>
        <begin position="377"/>
        <end position="404"/>
    </location>
</feature>
<reference evidence="3 4" key="1">
    <citation type="submission" date="2024-03" db="EMBL/GenBank/DDBJ databases">
        <title>Genome-scale model development and genomic sequencing of the oleaginous clade Lipomyces.</title>
        <authorList>
            <consortium name="Lawrence Berkeley National Laboratory"/>
            <person name="Czajka J.J."/>
            <person name="Han Y."/>
            <person name="Kim J."/>
            <person name="Mondo S.J."/>
            <person name="Hofstad B.A."/>
            <person name="Robles A."/>
            <person name="Haridas S."/>
            <person name="Riley R."/>
            <person name="LaButti K."/>
            <person name="Pangilinan J."/>
            <person name="Andreopoulos W."/>
            <person name="Lipzen A."/>
            <person name="Yan J."/>
            <person name="Wang M."/>
            <person name="Ng V."/>
            <person name="Grigoriev I.V."/>
            <person name="Spatafora J.W."/>
            <person name="Magnuson J.K."/>
            <person name="Baker S.E."/>
            <person name="Pomraning K.R."/>
        </authorList>
    </citation>
    <scope>NUCLEOTIDE SEQUENCE [LARGE SCALE GENOMIC DNA]</scope>
    <source>
        <strain evidence="3 4">Phaff 52-87</strain>
    </source>
</reference>
<keyword evidence="4" id="KW-1185">Reference proteome</keyword>
<evidence type="ECO:0000256" key="2">
    <source>
        <dbReference type="SAM" id="MobiDB-lite"/>
    </source>
</evidence>
<organism evidence="3 4">
    <name type="scientific">Myxozyma melibiosi</name>
    <dbReference type="NCBI Taxonomy" id="54550"/>
    <lineage>
        <taxon>Eukaryota</taxon>
        <taxon>Fungi</taxon>
        <taxon>Dikarya</taxon>
        <taxon>Ascomycota</taxon>
        <taxon>Saccharomycotina</taxon>
        <taxon>Lipomycetes</taxon>
        <taxon>Lipomycetales</taxon>
        <taxon>Lipomycetaceae</taxon>
        <taxon>Myxozyma</taxon>
    </lineage>
</organism>
<feature type="region of interest" description="Disordered" evidence="2">
    <location>
        <begin position="339"/>
        <end position="363"/>
    </location>
</feature>
<feature type="region of interest" description="Disordered" evidence="2">
    <location>
        <begin position="142"/>
        <end position="212"/>
    </location>
</feature>
<dbReference type="RefSeq" id="XP_064771174.1">
    <property type="nucleotide sequence ID" value="XM_064914411.1"/>
</dbReference>
<evidence type="ECO:0000256" key="1">
    <source>
        <dbReference type="SAM" id="Coils"/>
    </source>
</evidence>
<gene>
    <name evidence="3" type="ORF">BZA70DRAFT_293428</name>
</gene>
<protein>
    <submittedName>
        <fullName evidence="3">Uncharacterized protein</fullName>
    </submittedName>
</protein>
<accession>A0ABR1FE90</accession>